<keyword evidence="3" id="KW-0804">Transcription</keyword>
<evidence type="ECO:0000256" key="2">
    <source>
        <dbReference type="ARBA" id="ARBA00023082"/>
    </source>
</evidence>
<dbReference type="PANTHER" id="PTHR43133">
    <property type="entry name" value="RNA POLYMERASE ECF-TYPE SIGMA FACTO"/>
    <property type="match status" value="1"/>
</dbReference>
<dbReference type="GO" id="GO:0006352">
    <property type="term" value="P:DNA-templated transcription initiation"/>
    <property type="evidence" value="ECO:0007669"/>
    <property type="project" value="InterPro"/>
</dbReference>
<dbReference type="InterPro" id="IPR039425">
    <property type="entry name" value="RNA_pol_sigma-70-like"/>
</dbReference>
<dbReference type="InterPro" id="IPR013325">
    <property type="entry name" value="RNA_pol_sigma_r2"/>
</dbReference>
<evidence type="ECO:0000313" key="5">
    <source>
        <dbReference type="Proteomes" id="UP000534294"/>
    </source>
</evidence>
<dbReference type="Gene3D" id="1.10.1740.10">
    <property type="match status" value="1"/>
</dbReference>
<organism evidence="4 5">
    <name type="scientific">Prosthecobacter dejongeii</name>
    <dbReference type="NCBI Taxonomy" id="48465"/>
    <lineage>
        <taxon>Bacteria</taxon>
        <taxon>Pseudomonadati</taxon>
        <taxon>Verrucomicrobiota</taxon>
        <taxon>Verrucomicrobiia</taxon>
        <taxon>Verrucomicrobiales</taxon>
        <taxon>Verrucomicrobiaceae</taxon>
        <taxon>Prosthecobacter</taxon>
    </lineage>
</organism>
<comment type="caution">
    <text evidence="4">The sequence shown here is derived from an EMBL/GenBank/DDBJ whole genome shotgun (WGS) entry which is preliminary data.</text>
</comment>
<evidence type="ECO:0000256" key="1">
    <source>
        <dbReference type="ARBA" id="ARBA00023015"/>
    </source>
</evidence>
<gene>
    <name evidence="4" type="ORF">HNQ64_000095</name>
</gene>
<keyword evidence="2" id="KW-0731">Sigma factor</keyword>
<dbReference type="Proteomes" id="UP000534294">
    <property type="component" value="Unassembled WGS sequence"/>
</dbReference>
<proteinExistence type="predicted"/>
<dbReference type="GO" id="GO:0016987">
    <property type="term" value="F:sigma factor activity"/>
    <property type="evidence" value="ECO:0007669"/>
    <property type="project" value="UniProtKB-KW"/>
</dbReference>
<reference evidence="4 5" key="1">
    <citation type="submission" date="2020-08" db="EMBL/GenBank/DDBJ databases">
        <title>Genomic Encyclopedia of Type Strains, Phase IV (KMG-IV): sequencing the most valuable type-strain genomes for metagenomic binning, comparative biology and taxonomic classification.</title>
        <authorList>
            <person name="Goeker M."/>
        </authorList>
    </citation>
    <scope>NUCLEOTIDE SEQUENCE [LARGE SCALE GENOMIC DNA]</scope>
    <source>
        <strain evidence="4 5">DSM 12251</strain>
    </source>
</reference>
<sequence length="257" mass="29244">MMNLPADPSSHPSARAATQQAGHFYTTRWTQVVRAKESSHEGREALRNLCDIYYAPVMAYLRRELRDLDAAQEMAHEFFAYMLRGEAIRTAEQVRGRFRSYLLGAVKHFLLRQYELEQRLKRGAGVKPLSMDEEAEGNAALSLRDEDQLSPDAAFDRQWALTVLERALKSLKLACEEEDRGELFEKLTPWLTGNSDHGDQATLAESLGMNLNSLKSAVHRLKQSFRIKVREEVASTLEDGADVEEEMRVLFAALRSR</sequence>
<dbReference type="PANTHER" id="PTHR43133:SF51">
    <property type="entry name" value="RNA POLYMERASE SIGMA FACTOR"/>
    <property type="match status" value="1"/>
</dbReference>
<dbReference type="AlphaFoldDB" id="A0A7W7YGM6"/>
<dbReference type="RefSeq" id="WP_246430901.1">
    <property type="nucleotide sequence ID" value="NZ_JACHIF010000001.1"/>
</dbReference>
<keyword evidence="1" id="KW-0805">Transcription regulation</keyword>
<name>A0A7W7YGM6_9BACT</name>
<accession>A0A7W7YGM6</accession>
<keyword evidence="5" id="KW-1185">Reference proteome</keyword>
<evidence type="ECO:0000313" key="4">
    <source>
        <dbReference type="EMBL" id="MBB5035861.1"/>
    </source>
</evidence>
<evidence type="ECO:0000256" key="3">
    <source>
        <dbReference type="ARBA" id="ARBA00023163"/>
    </source>
</evidence>
<dbReference type="SUPFAM" id="SSF88946">
    <property type="entry name" value="Sigma2 domain of RNA polymerase sigma factors"/>
    <property type="match status" value="1"/>
</dbReference>
<dbReference type="EMBL" id="JACHIF010000001">
    <property type="protein sequence ID" value="MBB5035861.1"/>
    <property type="molecule type" value="Genomic_DNA"/>
</dbReference>
<protein>
    <submittedName>
        <fullName evidence="4">RNA polymerase sigma-70 factor (ECF subfamily)</fullName>
    </submittedName>
</protein>